<evidence type="ECO:0000256" key="5">
    <source>
        <dbReference type="ARBA" id="ARBA00023002"/>
    </source>
</evidence>
<keyword evidence="10" id="KW-0472">Membrane</keyword>
<evidence type="ECO:0000313" key="11">
    <source>
        <dbReference type="EMBL" id="KAK9130814.1"/>
    </source>
</evidence>
<keyword evidence="12" id="KW-1185">Reference proteome</keyword>
<proteinExistence type="inferred from homology"/>
<dbReference type="Gene3D" id="1.10.630.10">
    <property type="entry name" value="Cytochrome P450"/>
    <property type="match status" value="1"/>
</dbReference>
<dbReference type="Proteomes" id="UP001417504">
    <property type="component" value="Unassembled WGS sequence"/>
</dbReference>
<feature type="transmembrane region" description="Helical" evidence="10">
    <location>
        <begin position="20"/>
        <end position="42"/>
    </location>
</feature>
<keyword evidence="6 8" id="KW-0408">Iron</keyword>
<keyword evidence="10" id="KW-1133">Transmembrane helix</keyword>
<keyword evidence="4 8" id="KW-0479">Metal-binding</keyword>
<sequence>MALFQFQFFNGELPSQTLLLSFILVITLSLLFKLLSSFFYGVSRTKLNLPPGPPKLPIIGNLHQLGNLPHISLHHLSNKFGPIFHLKLGEIPTVVISSAKIAKEAFKNHDIALAGRPQLFPAKHLIYNCTDITFSPYGPYWRQVRKICILELLSAKRVQSFSFIREEEVAKLVHRVAQGYPGTINLSKNLRIFANNVVCRAAFGRCFTQGGVCREEDVHEMLAESQVLLGGFNLGDYFPSMEWIHTLTGSKERIVRLFQRFDQFFNQMIEEHLNTTTRVRADRKDLIDVLLDLQKSGSLEMPLTTDNIKAIIMDMFAAGTDTTFGTLVWGMTELLFNPKVMQKAQLEIRRVVGERGTVLDSDLTQLHYLKSVTKEILRLHPPVPLSVPRESTEVINIDRYRIPAKTRFFVNLWAIARDPDTWESPEAFKPERFIGSSIDFRGHDFEFIPFGAGRRICPAITFGSTTIELALAQLLHSFDWELPSGVTAKDLDLTEVFGISMHRSSDLIVVAKPHFPSMI</sequence>
<dbReference type="GO" id="GO:0044550">
    <property type="term" value="P:secondary metabolite biosynthetic process"/>
    <property type="evidence" value="ECO:0007669"/>
    <property type="project" value="UniProtKB-ARBA"/>
</dbReference>
<dbReference type="CDD" id="cd11072">
    <property type="entry name" value="CYP71-like"/>
    <property type="match status" value="1"/>
</dbReference>
<evidence type="ECO:0000256" key="1">
    <source>
        <dbReference type="ARBA" id="ARBA00001971"/>
    </source>
</evidence>
<dbReference type="GO" id="GO:0004497">
    <property type="term" value="F:monooxygenase activity"/>
    <property type="evidence" value="ECO:0007669"/>
    <property type="project" value="UniProtKB-KW"/>
</dbReference>
<keyword evidence="7 9" id="KW-0503">Monooxygenase</keyword>
<reference evidence="11 12" key="1">
    <citation type="submission" date="2024-01" db="EMBL/GenBank/DDBJ databases">
        <title>Genome assemblies of Stephania.</title>
        <authorList>
            <person name="Yang L."/>
        </authorList>
    </citation>
    <scope>NUCLEOTIDE SEQUENCE [LARGE SCALE GENOMIC DNA]</scope>
    <source>
        <strain evidence="11">QJT</strain>
        <tissue evidence="11">Leaf</tissue>
    </source>
</reference>
<evidence type="ECO:0000256" key="6">
    <source>
        <dbReference type="ARBA" id="ARBA00023004"/>
    </source>
</evidence>
<evidence type="ECO:0000256" key="8">
    <source>
        <dbReference type="PIRSR" id="PIRSR602401-1"/>
    </source>
</evidence>
<evidence type="ECO:0000256" key="9">
    <source>
        <dbReference type="RuleBase" id="RU000461"/>
    </source>
</evidence>
<feature type="binding site" description="axial binding residue" evidence="8">
    <location>
        <position position="457"/>
    </location>
    <ligand>
        <name>heme</name>
        <dbReference type="ChEBI" id="CHEBI:30413"/>
    </ligand>
    <ligandPart>
        <name>Fe</name>
        <dbReference type="ChEBI" id="CHEBI:18248"/>
    </ligandPart>
</feature>
<dbReference type="GO" id="GO:0016705">
    <property type="term" value="F:oxidoreductase activity, acting on paired donors, with incorporation or reduction of molecular oxygen"/>
    <property type="evidence" value="ECO:0007669"/>
    <property type="project" value="InterPro"/>
</dbReference>
<dbReference type="PROSITE" id="PS00086">
    <property type="entry name" value="CYTOCHROME_P450"/>
    <property type="match status" value="1"/>
</dbReference>
<evidence type="ECO:0000256" key="10">
    <source>
        <dbReference type="SAM" id="Phobius"/>
    </source>
</evidence>
<accession>A0AAP0JB52</accession>
<dbReference type="SUPFAM" id="SSF48264">
    <property type="entry name" value="Cytochrome P450"/>
    <property type="match status" value="1"/>
</dbReference>
<dbReference type="PRINTS" id="PR00385">
    <property type="entry name" value="P450"/>
</dbReference>
<dbReference type="PANTHER" id="PTHR47955:SF19">
    <property type="entry name" value="CYTOCHROME P450 71A9-LIKE ISOFORM X1"/>
    <property type="match status" value="1"/>
</dbReference>
<evidence type="ECO:0000256" key="3">
    <source>
        <dbReference type="ARBA" id="ARBA00022617"/>
    </source>
</evidence>
<comment type="cofactor">
    <cofactor evidence="1 8">
        <name>heme</name>
        <dbReference type="ChEBI" id="CHEBI:30413"/>
    </cofactor>
</comment>
<dbReference type="InterPro" id="IPR036396">
    <property type="entry name" value="Cyt_P450_sf"/>
</dbReference>
<evidence type="ECO:0000256" key="2">
    <source>
        <dbReference type="ARBA" id="ARBA00010617"/>
    </source>
</evidence>
<evidence type="ECO:0000313" key="12">
    <source>
        <dbReference type="Proteomes" id="UP001417504"/>
    </source>
</evidence>
<dbReference type="InterPro" id="IPR001128">
    <property type="entry name" value="Cyt_P450"/>
</dbReference>
<dbReference type="Pfam" id="PF00067">
    <property type="entry name" value="p450"/>
    <property type="match status" value="1"/>
</dbReference>
<gene>
    <name evidence="11" type="ORF">Sjap_011301</name>
</gene>
<dbReference type="EMBL" id="JBBNAE010000004">
    <property type="protein sequence ID" value="KAK9130814.1"/>
    <property type="molecule type" value="Genomic_DNA"/>
</dbReference>
<keyword evidence="3 8" id="KW-0349">Heme</keyword>
<comment type="caution">
    <text evidence="11">The sequence shown here is derived from an EMBL/GenBank/DDBJ whole genome shotgun (WGS) entry which is preliminary data.</text>
</comment>
<evidence type="ECO:0008006" key="13">
    <source>
        <dbReference type="Google" id="ProtNLM"/>
    </source>
</evidence>
<keyword evidence="10" id="KW-0812">Transmembrane</keyword>
<name>A0AAP0JB52_9MAGN</name>
<protein>
    <recommendedName>
        <fullName evidence="13">Cytochrome P450</fullName>
    </recommendedName>
</protein>
<evidence type="ECO:0000256" key="4">
    <source>
        <dbReference type="ARBA" id="ARBA00022723"/>
    </source>
</evidence>
<dbReference type="GO" id="GO:0005506">
    <property type="term" value="F:iron ion binding"/>
    <property type="evidence" value="ECO:0007669"/>
    <property type="project" value="InterPro"/>
</dbReference>
<keyword evidence="5 9" id="KW-0560">Oxidoreductase</keyword>
<dbReference type="GO" id="GO:0020037">
    <property type="term" value="F:heme binding"/>
    <property type="evidence" value="ECO:0007669"/>
    <property type="project" value="InterPro"/>
</dbReference>
<dbReference type="AlphaFoldDB" id="A0AAP0JB52"/>
<organism evidence="11 12">
    <name type="scientific">Stephania japonica</name>
    <dbReference type="NCBI Taxonomy" id="461633"/>
    <lineage>
        <taxon>Eukaryota</taxon>
        <taxon>Viridiplantae</taxon>
        <taxon>Streptophyta</taxon>
        <taxon>Embryophyta</taxon>
        <taxon>Tracheophyta</taxon>
        <taxon>Spermatophyta</taxon>
        <taxon>Magnoliopsida</taxon>
        <taxon>Ranunculales</taxon>
        <taxon>Menispermaceae</taxon>
        <taxon>Menispermoideae</taxon>
        <taxon>Cissampelideae</taxon>
        <taxon>Stephania</taxon>
    </lineage>
</organism>
<comment type="similarity">
    <text evidence="2 9">Belongs to the cytochrome P450 family.</text>
</comment>
<evidence type="ECO:0000256" key="7">
    <source>
        <dbReference type="ARBA" id="ARBA00023033"/>
    </source>
</evidence>
<dbReference type="PRINTS" id="PR00463">
    <property type="entry name" value="EP450I"/>
</dbReference>
<dbReference type="FunFam" id="1.10.630.10:FF:000043">
    <property type="entry name" value="Cytochrome P450 99A2"/>
    <property type="match status" value="1"/>
</dbReference>
<dbReference type="PANTHER" id="PTHR47955">
    <property type="entry name" value="CYTOCHROME P450 FAMILY 71 PROTEIN"/>
    <property type="match status" value="1"/>
</dbReference>
<dbReference type="InterPro" id="IPR002401">
    <property type="entry name" value="Cyt_P450_E_grp-I"/>
</dbReference>
<dbReference type="InterPro" id="IPR017972">
    <property type="entry name" value="Cyt_P450_CS"/>
</dbReference>